<evidence type="ECO:0000313" key="2">
    <source>
        <dbReference type="Proteomes" id="UP000001542"/>
    </source>
</evidence>
<dbReference type="VEuPathDB" id="TrichDB:TVAG_512760"/>
<dbReference type="SMR" id="A2GA84"/>
<dbReference type="VEuPathDB" id="TrichDB:TVAGG3_0060790"/>
<dbReference type="AlphaFoldDB" id="A2GA84"/>
<reference evidence="1" key="1">
    <citation type="submission" date="2006-10" db="EMBL/GenBank/DDBJ databases">
        <authorList>
            <person name="Amadeo P."/>
            <person name="Zhao Q."/>
            <person name="Wortman J."/>
            <person name="Fraser-Liggett C."/>
            <person name="Carlton J."/>
        </authorList>
    </citation>
    <scope>NUCLEOTIDE SEQUENCE</scope>
    <source>
        <strain evidence="1">G3</strain>
    </source>
</reference>
<name>A2GA84_TRIV3</name>
<keyword evidence="2" id="KW-1185">Reference proteome</keyword>
<dbReference type="Gene3D" id="1.20.960.40">
    <property type="match status" value="1"/>
</dbReference>
<evidence type="ECO:0008006" key="3">
    <source>
        <dbReference type="Google" id="ProtNLM"/>
    </source>
</evidence>
<dbReference type="RefSeq" id="XP_001298860.1">
    <property type="nucleotide sequence ID" value="XM_001298859.1"/>
</dbReference>
<dbReference type="EMBL" id="DS114785">
    <property type="protein sequence ID" value="EAX85930.1"/>
    <property type="molecule type" value="Genomic_DNA"/>
</dbReference>
<sequence>MSLFSDFIQNTNKEVLERVEKLVKEKGIKAKLEKETENLANQCANSLIDPEAPKPPSFKGVDFAVEDQDQFLLILDYFQSSGLQFTTQTIKYESQHPNITVDRKKLAEKYGLRSYDKTPLLVQMIEQRLKMIGNE</sequence>
<dbReference type="Proteomes" id="UP000001542">
    <property type="component" value="Unassembled WGS sequence"/>
</dbReference>
<proteinExistence type="predicted"/>
<accession>A2GA84</accession>
<reference evidence="1" key="2">
    <citation type="journal article" date="2007" name="Science">
        <title>Draft genome sequence of the sexually transmitted pathogen Trichomonas vaginalis.</title>
        <authorList>
            <person name="Carlton J.M."/>
            <person name="Hirt R.P."/>
            <person name="Silva J.C."/>
            <person name="Delcher A.L."/>
            <person name="Schatz M."/>
            <person name="Zhao Q."/>
            <person name="Wortman J.R."/>
            <person name="Bidwell S.L."/>
            <person name="Alsmark U.C.M."/>
            <person name="Besteiro S."/>
            <person name="Sicheritz-Ponten T."/>
            <person name="Noel C.J."/>
            <person name="Dacks J.B."/>
            <person name="Foster P.G."/>
            <person name="Simillion C."/>
            <person name="Van de Peer Y."/>
            <person name="Miranda-Saavedra D."/>
            <person name="Barton G.J."/>
            <person name="Westrop G.D."/>
            <person name="Mueller S."/>
            <person name="Dessi D."/>
            <person name="Fiori P.L."/>
            <person name="Ren Q."/>
            <person name="Paulsen I."/>
            <person name="Zhang H."/>
            <person name="Bastida-Corcuera F.D."/>
            <person name="Simoes-Barbosa A."/>
            <person name="Brown M.T."/>
            <person name="Hayes R.D."/>
            <person name="Mukherjee M."/>
            <person name="Okumura C.Y."/>
            <person name="Schneider R."/>
            <person name="Smith A.J."/>
            <person name="Vanacova S."/>
            <person name="Villalvazo M."/>
            <person name="Haas B.J."/>
            <person name="Pertea M."/>
            <person name="Feldblyum T.V."/>
            <person name="Utterback T.R."/>
            <person name="Shu C.L."/>
            <person name="Osoegawa K."/>
            <person name="de Jong P.J."/>
            <person name="Hrdy I."/>
            <person name="Horvathova L."/>
            <person name="Zubacova Z."/>
            <person name="Dolezal P."/>
            <person name="Malik S.B."/>
            <person name="Logsdon J.M. Jr."/>
            <person name="Henze K."/>
            <person name="Gupta A."/>
            <person name="Wang C.C."/>
            <person name="Dunne R.L."/>
            <person name="Upcroft J.A."/>
            <person name="Upcroft P."/>
            <person name="White O."/>
            <person name="Salzberg S.L."/>
            <person name="Tang P."/>
            <person name="Chiu C.-H."/>
            <person name="Lee Y.-S."/>
            <person name="Embley T.M."/>
            <person name="Coombs G.H."/>
            <person name="Mottram J.C."/>
            <person name="Tachezy J."/>
            <person name="Fraser-Liggett C.M."/>
            <person name="Johnson P.J."/>
        </authorList>
    </citation>
    <scope>NUCLEOTIDE SEQUENCE [LARGE SCALE GENOMIC DNA]</scope>
    <source>
        <strain evidence="1">G3</strain>
    </source>
</reference>
<evidence type="ECO:0000313" key="1">
    <source>
        <dbReference type="EMBL" id="EAX85930.1"/>
    </source>
</evidence>
<gene>
    <name evidence="1" type="ORF">TVAG_512760</name>
</gene>
<protein>
    <recommendedName>
        <fullName evidence="3">LisH domain-containing protein</fullName>
    </recommendedName>
</protein>
<dbReference type="InParanoid" id="A2GA84"/>
<organism evidence="1 2">
    <name type="scientific">Trichomonas vaginalis (strain ATCC PRA-98 / G3)</name>
    <dbReference type="NCBI Taxonomy" id="412133"/>
    <lineage>
        <taxon>Eukaryota</taxon>
        <taxon>Metamonada</taxon>
        <taxon>Parabasalia</taxon>
        <taxon>Trichomonadida</taxon>
        <taxon>Trichomonadidae</taxon>
        <taxon>Trichomonas</taxon>
    </lineage>
</organism>
<dbReference type="KEGG" id="tva:4743577"/>